<reference evidence="2" key="1">
    <citation type="submission" date="2019-05" db="EMBL/GenBank/DDBJ databases">
        <title>Whole genome sequencing of Pseudanabaena catenata USMAC16.</title>
        <authorList>
            <person name="Khan Z."/>
            <person name="Omar W.M."/>
            <person name="Convey P."/>
            <person name="Merican F."/>
            <person name="Najimudin N."/>
        </authorList>
    </citation>
    <scope>NUCLEOTIDE SEQUENCE</scope>
    <source>
        <strain evidence="2">USMAC16</strain>
    </source>
</reference>
<dbReference type="Gene3D" id="3.90.1570.10">
    <property type="entry name" value="tt1808, chain A"/>
    <property type="match status" value="1"/>
</dbReference>
<dbReference type="RefSeq" id="WP_009626365.1">
    <property type="nucleotide sequence ID" value="NZ_VBTY01000040.1"/>
</dbReference>
<protein>
    <submittedName>
        <fullName evidence="2">Uma2 family endonuclease</fullName>
    </submittedName>
</protein>
<evidence type="ECO:0000313" key="2">
    <source>
        <dbReference type="EMBL" id="MDG3494299.1"/>
    </source>
</evidence>
<comment type="caution">
    <text evidence="2">The sequence shown here is derived from an EMBL/GenBank/DDBJ whole genome shotgun (WGS) entry which is preliminary data.</text>
</comment>
<evidence type="ECO:0000259" key="1">
    <source>
        <dbReference type="Pfam" id="PF05685"/>
    </source>
</evidence>
<name>A0A9X4M7I0_9CYAN</name>
<keyword evidence="2" id="KW-0540">Nuclease</keyword>
<dbReference type="Pfam" id="PF05685">
    <property type="entry name" value="Uma2"/>
    <property type="match status" value="1"/>
</dbReference>
<dbReference type="PANTHER" id="PTHR34107:SF4">
    <property type="entry name" value="SLL1222 PROTEIN"/>
    <property type="match status" value="1"/>
</dbReference>
<sequence>MTPAIAPPHLSANAPEDKLLWTSADLELLPENGNRYEIINGELYVTRAPHWKHQTTCGNFYAKLKVWSDQTKLGYAAIGAGVIFGDKDDVIPDVVWVSKEKYEALIDDAGHLLGAPDIAIEILSAGTENERRDREVKLKLYSSQGVLEYWIADWREKKLQIYRRENGVLKLAMTLFISDTLTSPLLPDFSCPLAQIFE</sequence>
<accession>A0A9X4M7I0</accession>
<keyword evidence="2" id="KW-0378">Hydrolase</keyword>
<dbReference type="EMBL" id="VBTY01000040">
    <property type="protein sequence ID" value="MDG3494299.1"/>
    <property type="molecule type" value="Genomic_DNA"/>
</dbReference>
<gene>
    <name evidence="2" type="ORF">FEV09_06980</name>
</gene>
<evidence type="ECO:0000313" key="3">
    <source>
        <dbReference type="Proteomes" id="UP001152872"/>
    </source>
</evidence>
<dbReference type="GO" id="GO:0004519">
    <property type="term" value="F:endonuclease activity"/>
    <property type="evidence" value="ECO:0007669"/>
    <property type="project" value="UniProtKB-KW"/>
</dbReference>
<dbReference type="Proteomes" id="UP001152872">
    <property type="component" value="Unassembled WGS sequence"/>
</dbReference>
<dbReference type="PANTHER" id="PTHR34107">
    <property type="entry name" value="SLL0198 PROTEIN-RELATED"/>
    <property type="match status" value="1"/>
</dbReference>
<dbReference type="CDD" id="cd06260">
    <property type="entry name" value="DUF820-like"/>
    <property type="match status" value="1"/>
</dbReference>
<keyword evidence="2" id="KW-0255">Endonuclease</keyword>
<dbReference type="SUPFAM" id="SSF52980">
    <property type="entry name" value="Restriction endonuclease-like"/>
    <property type="match status" value="1"/>
</dbReference>
<feature type="domain" description="Putative restriction endonuclease" evidence="1">
    <location>
        <begin position="25"/>
        <end position="193"/>
    </location>
</feature>
<dbReference type="InterPro" id="IPR012296">
    <property type="entry name" value="Nuclease_put_TT1808"/>
</dbReference>
<keyword evidence="3" id="KW-1185">Reference proteome</keyword>
<organism evidence="2 3">
    <name type="scientific">Pseudanabaena catenata USMAC16</name>
    <dbReference type="NCBI Taxonomy" id="1855837"/>
    <lineage>
        <taxon>Bacteria</taxon>
        <taxon>Bacillati</taxon>
        <taxon>Cyanobacteriota</taxon>
        <taxon>Cyanophyceae</taxon>
        <taxon>Pseudanabaenales</taxon>
        <taxon>Pseudanabaenaceae</taxon>
        <taxon>Pseudanabaena</taxon>
    </lineage>
</organism>
<dbReference type="InterPro" id="IPR008538">
    <property type="entry name" value="Uma2"/>
</dbReference>
<dbReference type="AlphaFoldDB" id="A0A9X4M7I0"/>
<dbReference type="InterPro" id="IPR011335">
    <property type="entry name" value="Restrct_endonuc-II-like"/>
</dbReference>
<proteinExistence type="predicted"/>